<evidence type="ECO:0000256" key="1">
    <source>
        <dbReference type="ARBA" id="ARBA00023015"/>
    </source>
</evidence>
<dbReference type="Pfam" id="PF02909">
    <property type="entry name" value="TetR_C_1"/>
    <property type="match status" value="1"/>
</dbReference>
<evidence type="ECO:0000256" key="2">
    <source>
        <dbReference type="ARBA" id="ARBA00023125"/>
    </source>
</evidence>
<feature type="domain" description="HTH tetR-type" evidence="5">
    <location>
        <begin position="71"/>
        <end position="131"/>
    </location>
</feature>
<keyword evidence="3" id="KW-0804">Transcription</keyword>
<evidence type="ECO:0000259" key="5">
    <source>
        <dbReference type="PROSITE" id="PS50977"/>
    </source>
</evidence>
<dbReference type="SUPFAM" id="SSF46689">
    <property type="entry name" value="Homeodomain-like"/>
    <property type="match status" value="1"/>
</dbReference>
<dbReference type="GO" id="GO:0003700">
    <property type="term" value="F:DNA-binding transcription factor activity"/>
    <property type="evidence" value="ECO:0007669"/>
    <property type="project" value="TreeGrafter"/>
</dbReference>
<evidence type="ECO:0000256" key="3">
    <source>
        <dbReference type="ARBA" id="ARBA00023163"/>
    </source>
</evidence>
<dbReference type="Gene3D" id="1.10.10.60">
    <property type="entry name" value="Homeodomain-like"/>
    <property type="match status" value="1"/>
</dbReference>
<dbReference type="AlphaFoldDB" id="A0A542CT52"/>
<dbReference type="GO" id="GO:0045892">
    <property type="term" value="P:negative regulation of DNA-templated transcription"/>
    <property type="evidence" value="ECO:0007669"/>
    <property type="project" value="InterPro"/>
</dbReference>
<evidence type="ECO:0000313" key="7">
    <source>
        <dbReference type="Proteomes" id="UP000320876"/>
    </source>
</evidence>
<keyword evidence="1" id="KW-0805">Transcription regulation</keyword>
<dbReference type="PANTHER" id="PTHR30055">
    <property type="entry name" value="HTH-TYPE TRANSCRIPTIONAL REGULATOR RUTR"/>
    <property type="match status" value="1"/>
</dbReference>
<dbReference type="InterPro" id="IPR050109">
    <property type="entry name" value="HTH-type_TetR-like_transc_reg"/>
</dbReference>
<dbReference type="PROSITE" id="PS50977">
    <property type="entry name" value="HTH_TETR_2"/>
    <property type="match status" value="1"/>
</dbReference>
<dbReference type="PANTHER" id="PTHR30055:SF151">
    <property type="entry name" value="TRANSCRIPTIONAL REGULATORY PROTEIN"/>
    <property type="match status" value="1"/>
</dbReference>
<dbReference type="Gene3D" id="1.10.357.10">
    <property type="entry name" value="Tetracycline Repressor, domain 2"/>
    <property type="match status" value="1"/>
</dbReference>
<name>A0A542CT52_AMYCI</name>
<dbReference type="EMBL" id="VFML01000002">
    <property type="protein sequence ID" value="TQI93985.1"/>
    <property type="molecule type" value="Genomic_DNA"/>
</dbReference>
<gene>
    <name evidence="6" type="ORF">FB471_6131</name>
</gene>
<dbReference type="InterPro" id="IPR009057">
    <property type="entry name" value="Homeodomain-like_sf"/>
</dbReference>
<protein>
    <submittedName>
        <fullName evidence="6">TetR family transcriptional regulator</fullName>
    </submittedName>
</protein>
<dbReference type="InterPro" id="IPR004111">
    <property type="entry name" value="Repressor_TetR_C"/>
</dbReference>
<sequence>MALRAAVIMGLAARGRRVVLNNPLCAGEVTEVAVERSGGPGKRSAVDAEQVPVQVRLWLPAEHGSRGPAPGYSREQIADAAIALADELGLAAVSMRKVAARLGTGAMSLYRYVENKEALHDLMLDRMIGKEPRPELTGEWRVNLRMLAREHRRLYLAHPWLTLLAVGRPAMGPNMLRGLEYAMAAVDGLGLGIDDMLETYEWLTNWVAGFAQRELAERQAWEHTDLERWQECMGPYVESLISSGDYPYFTRVLREAEHRDADDRFERGIDRIIAGIEATLPPR</sequence>
<accession>A0A542CT52</accession>
<organism evidence="6 7">
    <name type="scientific">Amycolatopsis cihanbeyliensis</name>
    <dbReference type="NCBI Taxonomy" id="1128664"/>
    <lineage>
        <taxon>Bacteria</taxon>
        <taxon>Bacillati</taxon>
        <taxon>Actinomycetota</taxon>
        <taxon>Actinomycetes</taxon>
        <taxon>Pseudonocardiales</taxon>
        <taxon>Pseudonocardiaceae</taxon>
        <taxon>Amycolatopsis</taxon>
    </lineage>
</organism>
<feature type="DNA-binding region" description="H-T-H motif" evidence="4">
    <location>
        <begin position="94"/>
        <end position="113"/>
    </location>
</feature>
<dbReference type="InterPro" id="IPR036271">
    <property type="entry name" value="Tet_transcr_reg_TetR-rel_C_sf"/>
</dbReference>
<dbReference type="GO" id="GO:0000976">
    <property type="term" value="F:transcription cis-regulatory region binding"/>
    <property type="evidence" value="ECO:0007669"/>
    <property type="project" value="TreeGrafter"/>
</dbReference>
<evidence type="ECO:0000313" key="6">
    <source>
        <dbReference type="EMBL" id="TQI93985.1"/>
    </source>
</evidence>
<keyword evidence="2 4" id="KW-0238">DNA-binding</keyword>
<dbReference type="SUPFAM" id="SSF48498">
    <property type="entry name" value="Tetracyclin repressor-like, C-terminal domain"/>
    <property type="match status" value="1"/>
</dbReference>
<proteinExistence type="predicted"/>
<evidence type="ECO:0000256" key="4">
    <source>
        <dbReference type="PROSITE-ProRule" id="PRU00335"/>
    </source>
</evidence>
<dbReference type="InterPro" id="IPR001647">
    <property type="entry name" value="HTH_TetR"/>
</dbReference>
<dbReference type="Pfam" id="PF00440">
    <property type="entry name" value="TetR_N"/>
    <property type="match status" value="1"/>
</dbReference>
<reference evidence="6 7" key="1">
    <citation type="submission" date="2019-06" db="EMBL/GenBank/DDBJ databases">
        <title>Sequencing the genomes of 1000 actinobacteria strains.</title>
        <authorList>
            <person name="Klenk H.-P."/>
        </authorList>
    </citation>
    <scope>NUCLEOTIDE SEQUENCE [LARGE SCALE GENOMIC DNA]</scope>
    <source>
        <strain evidence="6 7">DSM 45679</strain>
    </source>
</reference>
<comment type="caution">
    <text evidence="6">The sequence shown here is derived from an EMBL/GenBank/DDBJ whole genome shotgun (WGS) entry which is preliminary data.</text>
</comment>
<keyword evidence="7" id="KW-1185">Reference proteome</keyword>
<dbReference type="Proteomes" id="UP000320876">
    <property type="component" value="Unassembled WGS sequence"/>
</dbReference>